<dbReference type="Gene3D" id="3.30.390.10">
    <property type="entry name" value="Enolase-like, N-terminal domain"/>
    <property type="match status" value="1"/>
</dbReference>
<keyword evidence="2" id="KW-0479">Metal-binding</keyword>
<dbReference type="GO" id="GO:0016836">
    <property type="term" value="F:hydro-lyase activity"/>
    <property type="evidence" value="ECO:0007669"/>
    <property type="project" value="TreeGrafter"/>
</dbReference>
<organism evidence="5 6">
    <name type="scientific">Vineibacter terrae</name>
    <dbReference type="NCBI Taxonomy" id="2586908"/>
    <lineage>
        <taxon>Bacteria</taxon>
        <taxon>Pseudomonadati</taxon>
        <taxon>Pseudomonadota</taxon>
        <taxon>Alphaproteobacteria</taxon>
        <taxon>Hyphomicrobiales</taxon>
        <taxon>Vineibacter</taxon>
    </lineage>
</organism>
<dbReference type="PANTHER" id="PTHR13794">
    <property type="entry name" value="ENOLASE SUPERFAMILY, MANDELATE RACEMASE"/>
    <property type="match status" value="1"/>
</dbReference>
<evidence type="ECO:0000256" key="3">
    <source>
        <dbReference type="ARBA" id="ARBA00022842"/>
    </source>
</evidence>
<dbReference type="SFLD" id="SFLDG00179">
    <property type="entry name" value="mandelate_racemase"/>
    <property type="match status" value="1"/>
</dbReference>
<comment type="cofactor">
    <cofactor evidence="1">
        <name>Mg(2+)</name>
        <dbReference type="ChEBI" id="CHEBI:18420"/>
    </cofactor>
</comment>
<dbReference type="InterPro" id="IPR018110">
    <property type="entry name" value="Mandel_Rmase/mucon_lact_enz_CS"/>
</dbReference>
<feature type="domain" description="Mandelate racemase/muconate lactonizing enzyme C-terminal" evidence="4">
    <location>
        <begin position="145"/>
        <end position="245"/>
    </location>
</feature>
<gene>
    <name evidence="5" type="ORF">FHP25_08020</name>
</gene>
<keyword evidence="3" id="KW-0460">Magnesium</keyword>
<evidence type="ECO:0000256" key="1">
    <source>
        <dbReference type="ARBA" id="ARBA00001946"/>
    </source>
</evidence>
<comment type="caution">
    <text evidence="5">The sequence shown here is derived from an EMBL/GenBank/DDBJ whole genome shotgun (WGS) entry which is preliminary data.</text>
</comment>
<dbReference type="InterPro" id="IPR029017">
    <property type="entry name" value="Enolase-like_N"/>
</dbReference>
<dbReference type="Pfam" id="PF02746">
    <property type="entry name" value="MR_MLE_N"/>
    <property type="match status" value="1"/>
</dbReference>
<evidence type="ECO:0000259" key="4">
    <source>
        <dbReference type="SMART" id="SM00922"/>
    </source>
</evidence>
<dbReference type="SFLD" id="SFLDS00001">
    <property type="entry name" value="Enolase"/>
    <property type="match status" value="1"/>
</dbReference>
<dbReference type="OrthoDB" id="7511553at2"/>
<dbReference type="GO" id="GO:0009063">
    <property type="term" value="P:amino acid catabolic process"/>
    <property type="evidence" value="ECO:0007669"/>
    <property type="project" value="InterPro"/>
</dbReference>
<accession>A0A5C8PS91</accession>
<dbReference type="EMBL" id="VDUZ01000007">
    <property type="protein sequence ID" value="TXL78139.1"/>
    <property type="molecule type" value="Genomic_DNA"/>
</dbReference>
<dbReference type="Proteomes" id="UP000321638">
    <property type="component" value="Unassembled WGS sequence"/>
</dbReference>
<evidence type="ECO:0000313" key="6">
    <source>
        <dbReference type="Proteomes" id="UP000321638"/>
    </source>
</evidence>
<dbReference type="Pfam" id="PF13378">
    <property type="entry name" value="MR_MLE_C"/>
    <property type="match status" value="1"/>
</dbReference>
<dbReference type="InterPro" id="IPR029065">
    <property type="entry name" value="Enolase_C-like"/>
</dbReference>
<sequence>MKITSVEVLTAMMPRAVPRGYENRRWEELPTIVAIVRTDTGIEGIGHTITLNHEFTRSLATMVGELGESLIGLDPRRTEQCLGKMLYPANWVGPGGMLNIAACAIDIAIWDIVGKDLGQPLWRLLGGATDRVRVYESGMLIGVDIDTIQRGAEAALKAGYRAMKMRPGPDRHGRAADAVARVRAVRDVIGYDVDLMYDVNQTWTPSRAIQVGRALEPFELFWIEDPTLMHDVVGQAAIARALDVPVCAGEYHYDMPPLLKLLEARAVDYLMVDMMRMGGITQFRKVAAMAEAFGVPVASHLIPEVFCHCIAAIPNGLIVEGMPWTQGLFCGLPDLVDGKLVLSERPGHGLELDPDAVRRLRVS</sequence>
<dbReference type="Gene3D" id="3.20.20.120">
    <property type="entry name" value="Enolase-like C-terminal domain"/>
    <property type="match status" value="1"/>
</dbReference>
<dbReference type="SMART" id="SM00922">
    <property type="entry name" value="MR_MLE"/>
    <property type="match status" value="1"/>
</dbReference>
<dbReference type="SUPFAM" id="SSF54826">
    <property type="entry name" value="Enolase N-terminal domain-like"/>
    <property type="match status" value="1"/>
</dbReference>
<dbReference type="GO" id="GO:0000287">
    <property type="term" value="F:magnesium ion binding"/>
    <property type="evidence" value="ECO:0007669"/>
    <property type="project" value="TreeGrafter"/>
</dbReference>
<dbReference type="GO" id="GO:0016052">
    <property type="term" value="P:carbohydrate catabolic process"/>
    <property type="evidence" value="ECO:0007669"/>
    <property type="project" value="TreeGrafter"/>
</dbReference>
<dbReference type="InterPro" id="IPR013341">
    <property type="entry name" value="Mandelate_racemase_N_dom"/>
</dbReference>
<evidence type="ECO:0000256" key="2">
    <source>
        <dbReference type="ARBA" id="ARBA00022723"/>
    </source>
</evidence>
<dbReference type="InterPro" id="IPR013342">
    <property type="entry name" value="Mandelate_racemase_C"/>
</dbReference>
<evidence type="ECO:0000313" key="5">
    <source>
        <dbReference type="EMBL" id="TXL78139.1"/>
    </source>
</evidence>
<dbReference type="PANTHER" id="PTHR13794:SF58">
    <property type="entry name" value="MITOCHONDRIAL ENOLASE SUPERFAMILY MEMBER 1"/>
    <property type="match status" value="1"/>
</dbReference>
<name>A0A5C8PS91_9HYPH</name>
<dbReference type="PROSITE" id="PS00909">
    <property type="entry name" value="MR_MLE_2"/>
    <property type="match status" value="1"/>
</dbReference>
<dbReference type="AlphaFoldDB" id="A0A5C8PS91"/>
<dbReference type="InterPro" id="IPR046945">
    <property type="entry name" value="RHMD-like"/>
</dbReference>
<dbReference type="InterPro" id="IPR036849">
    <property type="entry name" value="Enolase-like_C_sf"/>
</dbReference>
<proteinExistence type="predicted"/>
<reference evidence="5 6" key="1">
    <citation type="submission" date="2019-06" db="EMBL/GenBank/DDBJ databases">
        <title>New taxonomy in bacterial strain CC-CFT640, isolated from vineyard.</title>
        <authorList>
            <person name="Lin S.-Y."/>
            <person name="Tsai C.-F."/>
            <person name="Young C.-C."/>
        </authorList>
    </citation>
    <scope>NUCLEOTIDE SEQUENCE [LARGE SCALE GENOMIC DNA]</scope>
    <source>
        <strain evidence="5 6">CC-CFT640</strain>
    </source>
</reference>
<protein>
    <submittedName>
        <fullName evidence="5">Mandelate racemase/muconate lactonizing enzyme family protein</fullName>
    </submittedName>
</protein>
<dbReference type="SUPFAM" id="SSF51604">
    <property type="entry name" value="Enolase C-terminal domain-like"/>
    <property type="match status" value="1"/>
</dbReference>
<dbReference type="CDD" id="cd03316">
    <property type="entry name" value="MR_like"/>
    <property type="match status" value="1"/>
</dbReference>
<keyword evidence="6" id="KW-1185">Reference proteome</keyword>